<gene>
    <name evidence="2" type="ORF">KFL_002350080</name>
</gene>
<dbReference type="AlphaFoldDB" id="A0A1Y1I4L0"/>
<feature type="compositionally biased region" description="Polar residues" evidence="1">
    <location>
        <begin position="23"/>
        <end position="33"/>
    </location>
</feature>
<dbReference type="EMBL" id="DF237184">
    <property type="protein sequence ID" value="GAQ85433.1"/>
    <property type="molecule type" value="Genomic_DNA"/>
</dbReference>
<feature type="compositionally biased region" description="Basic and acidic residues" evidence="1">
    <location>
        <begin position="82"/>
        <end position="101"/>
    </location>
</feature>
<evidence type="ECO:0000313" key="2">
    <source>
        <dbReference type="EMBL" id="GAQ85433.1"/>
    </source>
</evidence>
<evidence type="ECO:0000313" key="3">
    <source>
        <dbReference type="Proteomes" id="UP000054558"/>
    </source>
</evidence>
<accession>A0A1Y1I4L0</accession>
<feature type="region of interest" description="Disordered" evidence="1">
    <location>
        <begin position="82"/>
        <end position="193"/>
    </location>
</feature>
<feature type="region of interest" description="Disordered" evidence="1">
    <location>
        <begin position="1"/>
        <end position="46"/>
    </location>
</feature>
<sequence length="215" mass="24396">MGGSDSECESLESESLSEVEFASPSSSPRTTTMAGPAKTRREQLKDQMEDARLVYLNTLEAPRSAVSQLRSKKQEYLQLLEQERPDLENEIGRVKDLKEETWPAGESSPDAANETQPEESKETVDEDDTYEAEEGLDEEENEVEEWNEDESEEEEEENVPPPQDMSIMVNLISKKGRNGRPGKTKTVRVNEGDTMRALKEQIRMTYGVPLWRPNP</sequence>
<feature type="compositionally biased region" description="Basic residues" evidence="1">
    <location>
        <begin position="174"/>
        <end position="186"/>
    </location>
</feature>
<keyword evidence="3" id="KW-1185">Reference proteome</keyword>
<name>A0A1Y1I4L0_KLENI</name>
<dbReference type="Proteomes" id="UP000054558">
    <property type="component" value="Unassembled WGS sequence"/>
</dbReference>
<evidence type="ECO:0000256" key="1">
    <source>
        <dbReference type="SAM" id="MobiDB-lite"/>
    </source>
</evidence>
<protein>
    <submittedName>
        <fullName evidence="2">Uncharacterized protein</fullName>
    </submittedName>
</protein>
<organism evidence="2 3">
    <name type="scientific">Klebsormidium nitens</name>
    <name type="common">Green alga</name>
    <name type="synonym">Ulothrix nitens</name>
    <dbReference type="NCBI Taxonomy" id="105231"/>
    <lineage>
        <taxon>Eukaryota</taxon>
        <taxon>Viridiplantae</taxon>
        <taxon>Streptophyta</taxon>
        <taxon>Klebsormidiophyceae</taxon>
        <taxon>Klebsormidiales</taxon>
        <taxon>Klebsormidiaceae</taxon>
        <taxon>Klebsormidium</taxon>
    </lineage>
</organism>
<feature type="compositionally biased region" description="Acidic residues" evidence="1">
    <location>
        <begin position="124"/>
        <end position="158"/>
    </location>
</feature>
<proteinExistence type="predicted"/>
<reference evidence="2 3" key="1">
    <citation type="journal article" date="2014" name="Nat. Commun.">
        <title>Klebsormidium flaccidum genome reveals primary factors for plant terrestrial adaptation.</title>
        <authorList>
            <person name="Hori K."/>
            <person name="Maruyama F."/>
            <person name="Fujisawa T."/>
            <person name="Togashi T."/>
            <person name="Yamamoto N."/>
            <person name="Seo M."/>
            <person name="Sato S."/>
            <person name="Yamada T."/>
            <person name="Mori H."/>
            <person name="Tajima N."/>
            <person name="Moriyama T."/>
            <person name="Ikeuchi M."/>
            <person name="Watanabe M."/>
            <person name="Wada H."/>
            <person name="Kobayashi K."/>
            <person name="Saito M."/>
            <person name="Masuda T."/>
            <person name="Sasaki-Sekimoto Y."/>
            <person name="Mashiguchi K."/>
            <person name="Awai K."/>
            <person name="Shimojima M."/>
            <person name="Masuda S."/>
            <person name="Iwai M."/>
            <person name="Nobusawa T."/>
            <person name="Narise T."/>
            <person name="Kondo S."/>
            <person name="Saito H."/>
            <person name="Sato R."/>
            <person name="Murakawa M."/>
            <person name="Ihara Y."/>
            <person name="Oshima-Yamada Y."/>
            <person name="Ohtaka K."/>
            <person name="Satoh M."/>
            <person name="Sonobe K."/>
            <person name="Ishii M."/>
            <person name="Ohtani R."/>
            <person name="Kanamori-Sato M."/>
            <person name="Honoki R."/>
            <person name="Miyazaki D."/>
            <person name="Mochizuki H."/>
            <person name="Umetsu J."/>
            <person name="Higashi K."/>
            <person name="Shibata D."/>
            <person name="Kamiya Y."/>
            <person name="Sato N."/>
            <person name="Nakamura Y."/>
            <person name="Tabata S."/>
            <person name="Ida S."/>
            <person name="Kurokawa K."/>
            <person name="Ohta H."/>
        </authorList>
    </citation>
    <scope>NUCLEOTIDE SEQUENCE [LARGE SCALE GENOMIC DNA]</scope>
    <source>
        <strain evidence="2 3">NIES-2285</strain>
    </source>
</reference>
<feature type="compositionally biased region" description="Acidic residues" evidence="1">
    <location>
        <begin position="1"/>
        <end position="17"/>
    </location>
</feature>